<keyword evidence="5" id="KW-1185">Reference proteome</keyword>
<dbReference type="PANTHER" id="PTHR44051:SF8">
    <property type="entry name" value="GLUTATHIONE S-TRANSFERASE GSTA"/>
    <property type="match status" value="1"/>
</dbReference>
<dbReference type="RefSeq" id="WP_404611201.1">
    <property type="nucleotide sequence ID" value="NZ_JBIYDN010000024.1"/>
</dbReference>
<dbReference type="GO" id="GO:0004364">
    <property type="term" value="F:glutathione transferase activity"/>
    <property type="evidence" value="ECO:0007669"/>
    <property type="project" value="UniProtKB-EC"/>
</dbReference>
<organism evidence="4 5">
    <name type="scientific">Caballeronia udeis</name>
    <dbReference type="NCBI Taxonomy" id="1232866"/>
    <lineage>
        <taxon>Bacteria</taxon>
        <taxon>Pseudomonadati</taxon>
        <taxon>Pseudomonadota</taxon>
        <taxon>Betaproteobacteria</taxon>
        <taxon>Burkholderiales</taxon>
        <taxon>Burkholderiaceae</taxon>
        <taxon>Caballeronia</taxon>
    </lineage>
</organism>
<dbReference type="SFLD" id="SFLDG01150">
    <property type="entry name" value="Main.1:_Beta-like"/>
    <property type="match status" value="1"/>
</dbReference>
<evidence type="ECO:0000256" key="1">
    <source>
        <dbReference type="RuleBase" id="RU003494"/>
    </source>
</evidence>
<feature type="domain" description="GST C-terminal" evidence="3">
    <location>
        <begin position="87"/>
        <end position="206"/>
    </location>
</feature>
<dbReference type="Proteomes" id="UP001620514">
    <property type="component" value="Unassembled WGS sequence"/>
</dbReference>
<dbReference type="PROSITE" id="PS50404">
    <property type="entry name" value="GST_NTER"/>
    <property type="match status" value="1"/>
</dbReference>
<accession>A0ABW8MRD5</accession>
<evidence type="ECO:0000313" key="5">
    <source>
        <dbReference type="Proteomes" id="UP001620514"/>
    </source>
</evidence>
<dbReference type="SUPFAM" id="SSF47616">
    <property type="entry name" value="GST C-terminal domain-like"/>
    <property type="match status" value="1"/>
</dbReference>
<dbReference type="Gene3D" id="1.20.1050.10">
    <property type="match status" value="1"/>
</dbReference>
<evidence type="ECO:0000259" key="2">
    <source>
        <dbReference type="PROSITE" id="PS50404"/>
    </source>
</evidence>
<reference evidence="4 5" key="1">
    <citation type="submission" date="2024-11" db="EMBL/GenBank/DDBJ databases">
        <title>Using genomics to understand microbial adaptation to soil warming.</title>
        <authorList>
            <person name="Deangelis K.M. PhD."/>
        </authorList>
    </citation>
    <scope>NUCLEOTIDE SEQUENCE [LARGE SCALE GENOMIC DNA]</scope>
    <source>
        <strain evidence="4 5">GAS97</strain>
    </source>
</reference>
<dbReference type="NCBIfam" id="NF007831">
    <property type="entry name" value="PRK10542.1"/>
    <property type="match status" value="1"/>
</dbReference>
<name>A0ABW8MRD5_9BURK</name>
<dbReference type="InterPro" id="IPR040079">
    <property type="entry name" value="Glutathione_S-Trfase"/>
</dbReference>
<dbReference type="InterPro" id="IPR004046">
    <property type="entry name" value="GST_C"/>
</dbReference>
<keyword evidence="4" id="KW-0808">Transferase</keyword>
<dbReference type="SFLD" id="SFLDG00358">
    <property type="entry name" value="Main_(cytGST)"/>
    <property type="match status" value="1"/>
</dbReference>
<comment type="caution">
    <text evidence="4">The sequence shown here is derived from an EMBL/GenBank/DDBJ whole genome shotgun (WGS) entry which is preliminary data.</text>
</comment>
<dbReference type="CDD" id="cd03188">
    <property type="entry name" value="GST_C_Beta"/>
    <property type="match status" value="1"/>
</dbReference>
<proteinExistence type="inferred from homology"/>
<evidence type="ECO:0000313" key="4">
    <source>
        <dbReference type="EMBL" id="MFK4446285.1"/>
    </source>
</evidence>
<dbReference type="InterPro" id="IPR036249">
    <property type="entry name" value="Thioredoxin-like_sf"/>
</dbReference>
<dbReference type="SFLD" id="SFLDS00019">
    <property type="entry name" value="Glutathione_Transferase_(cytos"/>
    <property type="match status" value="1"/>
</dbReference>
<sequence length="206" mass="22660">MKLYYSPGACSLSPHIVAREAGVELQLDKVDIKAKRTEHGADFYQVNPKGSVPALELDNGELLTEGPAIVQYLADLNPESGWAPANGTPARYRLQEMLGFINSELHKSYSPLFNPATPKAVRTERENSLRNCYALLEQRLASHPWLVGDRFTAADAYLFAVTNWASHVNLELGDYTALAAFQQRVAARPHVRAALEAEGLVAKVTV</sequence>
<evidence type="ECO:0000259" key="3">
    <source>
        <dbReference type="PROSITE" id="PS50405"/>
    </source>
</evidence>
<comment type="similarity">
    <text evidence="1">Belongs to the GST superfamily.</text>
</comment>
<dbReference type="EMBL" id="JBIYDN010000024">
    <property type="protein sequence ID" value="MFK4446285.1"/>
    <property type="molecule type" value="Genomic_DNA"/>
</dbReference>
<dbReference type="EC" id="2.5.1.18" evidence="4"/>
<dbReference type="PROSITE" id="PS50405">
    <property type="entry name" value="GST_CTER"/>
    <property type="match status" value="1"/>
</dbReference>
<feature type="domain" description="GST N-terminal" evidence="2">
    <location>
        <begin position="1"/>
        <end position="81"/>
    </location>
</feature>
<dbReference type="Pfam" id="PF00043">
    <property type="entry name" value="GST_C"/>
    <property type="match status" value="1"/>
</dbReference>
<dbReference type="Pfam" id="PF02798">
    <property type="entry name" value="GST_N"/>
    <property type="match status" value="1"/>
</dbReference>
<dbReference type="SUPFAM" id="SSF52833">
    <property type="entry name" value="Thioredoxin-like"/>
    <property type="match status" value="1"/>
</dbReference>
<gene>
    <name evidence="4" type="ORF">ABH943_006317</name>
</gene>
<dbReference type="CDD" id="cd03057">
    <property type="entry name" value="GST_N_Beta"/>
    <property type="match status" value="1"/>
</dbReference>
<dbReference type="InterPro" id="IPR036282">
    <property type="entry name" value="Glutathione-S-Trfase_C_sf"/>
</dbReference>
<dbReference type="Gene3D" id="3.40.30.10">
    <property type="entry name" value="Glutaredoxin"/>
    <property type="match status" value="1"/>
</dbReference>
<dbReference type="InterPro" id="IPR010987">
    <property type="entry name" value="Glutathione-S-Trfase_C-like"/>
</dbReference>
<dbReference type="InterPro" id="IPR004045">
    <property type="entry name" value="Glutathione_S-Trfase_N"/>
</dbReference>
<dbReference type="PANTHER" id="PTHR44051">
    <property type="entry name" value="GLUTATHIONE S-TRANSFERASE-RELATED"/>
    <property type="match status" value="1"/>
</dbReference>
<protein>
    <submittedName>
        <fullName evidence="4">Glutathione S-transferase</fullName>
        <ecNumber evidence="4">2.5.1.18</ecNumber>
    </submittedName>
</protein>